<evidence type="ECO:0000313" key="4">
    <source>
        <dbReference type="EMBL" id="CAF4406438.1"/>
    </source>
</evidence>
<comment type="caution">
    <text evidence="4">The sequence shown here is derived from an EMBL/GenBank/DDBJ whole genome shotgun (WGS) entry which is preliminary data.</text>
</comment>
<dbReference type="AlphaFoldDB" id="A0A8S2VX69"/>
<accession>A0A8S2VX69</accession>
<feature type="region of interest" description="Disordered" evidence="2">
    <location>
        <begin position="1"/>
        <end position="23"/>
    </location>
</feature>
<reference evidence="4" key="1">
    <citation type="submission" date="2021-02" db="EMBL/GenBank/DDBJ databases">
        <authorList>
            <person name="Nowell W R."/>
        </authorList>
    </citation>
    <scope>NUCLEOTIDE SEQUENCE</scope>
</reference>
<dbReference type="Proteomes" id="UP000682733">
    <property type="component" value="Unassembled WGS sequence"/>
</dbReference>
<evidence type="ECO:0000256" key="2">
    <source>
        <dbReference type="SAM" id="MobiDB-lite"/>
    </source>
</evidence>
<sequence length="287" mass="33791">MDEPSPNLINMEDDDSNHLEPDPFPGRFPVITNEVYRVFYEQATEVSFDNMTKHQRGISQQHLHAQTAYYELRAKVAHLTLNGTPKQEDVDKQAEELEKWLEESLKEFLTPMRESHERKLENLNIEASLKKHRDLLKIMPQTPKEIEDIRLMFNLSERREQLKAQLLKLEARLQYKSPPPGLQSLDVILRSYLHPEYPPLIVIQESWQSALRHAKLALTDCMIRNKKLEIKAIEEQISFYRNRISIANPRYLDHIDIILANLEKRADKNVKKDIHFLELRASKAKVR</sequence>
<gene>
    <name evidence="3" type="ORF">OVA965_LOCUS41975</name>
    <name evidence="4" type="ORF">TMI583_LOCUS43757</name>
</gene>
<feature type="coiled-coil region" evidence="1">
    <location>
        <begin position="113"/>
        <end position="172"/>
    </location>
</feature>
<protein>
    <submittedName>
        <fullName evidence="4">Uncharacterized protein</fullName>
    </submittedName>
</protein>
<dbReference type="EMBL" id="CAJOBA010073814">
    <property type="protein sequence ID" value="CAF4406438.1"/>
    <property type="molecule type" value="Genomic_DNA"/>
</dbReference>
<dbReference type="EMBL" id="CAJNOK010050121">
    <property type="protein sequence ID" value="CAF1598848.1"/>
    <property type="molecule type" value="Genomic_DNA"/>
</dbReference>
<dbReference type="Proteomes" id="UP000677228">
    <property type="component" value="Unassembled WGS sequence"/>
</dbReference>
<organism evidence="4 5">
    <name type="scientific">Didymodactylos carnosus</name>
    <dbReference type="NCBI Taxonomy" id="1234261"/>
    <lineage>
        <taxon>Eukaryota</taxon>
        <taxon>Metazoa</taxon>
        <taxon>Spiralia</taxon>
        <taxon>Gnathifera</taxon>
        <taxon>Rotifera</taxon>
        <taxon>Eurotatoria</taxon>
        <taxon>Bdelloidea</taxon>
        <taxon>Philodinida</taxon>
        <taxon>Philodinidae</taxon>
        <taxon>Didymodactylos</taxon>
    </lineage>
</organism>
<evidence type="ECO:0000256" key="1">
    <source>
        <dbReference type="SAM" id="Coils"/>
    </source>
</evidence>
<name>A0A8S2VX69_9BILA</name>
<proteinExistence type="predicted"/>
<evidence type="ECO:0000313" key="3">
    <source>
        <dbReference type="EMBL" id="CAF1598848.1"/>
    </source>
</evidence>
<keyword evidence="1" id="KW-0175">Coiled coil</keyword>
<evidence type="ECO:0000313" key="5">
    <source>
        <dbReference type="Proteomes" id="UP000682733"/>
    </source>
</evidence>